<proteinExistence type="predicted"/>
<feature type="signal peptide" evidence="2">
    <location>
        <begin position="1"/>
        <end position="22"/>
    </location>
</feature>
<keyword evidence="2" id="KW-0732">Signal</keyword>
<dbReference type="Proteomes" id="UP000823388">
    <property type="component" value="Chromosome 9N"/>
</dbReference>
<organism evidence="3 4">
    <name type="scientific">Panicum virgatum</name>
    <name type="common">Blackwell switchgrass</name>
    <dbReference type="NCBI Taxonomy" id="38727"/>
    <lineage>
        <taxon>Eukaryota</taxon>
        <taxon>Viridiplantae</taxon>
        <taxon>Streptophyta</taxon>
        <taxon>Embryophyta</taxon>
        <taxon>Tracheophyta</taxon>
        <taxon>Spermatophyta</taxon>
        <taxon>Magnoliopsida</taxon>
        <taxon>Liliopsida</taxon>
        <taxon>Poales</taxon>
        <taxon>Poaceae</taxon>
        <taxon>PACMAD clade</taxon>
        <taxon>Panicoideae</taxon>
        <taxon>Panicodae</taxon>
        <taxon>Paniceae</taxon>
        <taxon>Panicinae</taxon>
        <taxon>Panicum</taxon>
        <taxon>Panicum sect. Hiantes</taxon>
    </lineage>
</organism>
<accession>A0A8T0MHB5</accession>
<comment type="caution">
    <text evidence="3">The sequence shown here is derived from an EMBL/GenBank/DDBJ whole genome shotgun (WGS) entry which is preliminary data.</text>
</comment>
<evidence type="ECO:0000313" key="4">
    <source>
        <dbReference type="Proteomes" id="UP000823388"/>
    </source>
</evidence>
<feature type="compositionally biased region" description="Basic residues" evidence="1">
    <location>
        <begin position="84"/>
        <end position="102"/>
    </location>
</feature>
<reference evidence="3" key="1">
    <citation type="submission" date="2020-05" db="EMBL/GenBank/DDBJ databases">
        <title>WGS assembly of Panicum virgatum.</title>
        <authorList>
            <person name="Lovell J.T."/>
            <person name="Jenkins J."/>
            <person name="Shu S."/>
            <person name="Juenger T.E."/>
            <person name="Schmutz J."/>
        </authorList>
    </citation>
    <scope>NUCLEOTIDE SEQUENCE</scope>
    <source>
        <strain evidence="3">AP13</strain>
    </source>
</reference>
<feature type="chain" id="PRO_5035742257" evidence="2">
    <location>
        <begin position="23"/>
        <end position="126"/>
    </location>
</feature>
<evidence type="ECO:0000313" key="3">
    <source>
        <dbReference type="EMBL" id="KAG2536138.1"/>
    </source>
</evidence>
<keyword evidence="4" id="KW-1185">Reference proteome</keyword>
<feature type="region of interest" description="Disordered" evidence="1">
    <location>
        <begin position="84"/>
        <end position="126"/>
    </location>
</feature>
<dbReference type="EMBL" id="CM029054">
    <property type="protein sequence ID" value="KAG2536138.1"/>
    <property type="molecule type" value="Genomic_DNA"/>
</dbReference>
<evidence type="ECO:0000256" key="1">
    <source>
        <dbReference type="SAM" id="MobiDB-lite"/>
    </source>
</evidence>
<gene>
    <name evidence="3" type="ORF">PVAP13_9NG092573</name>
</gene>
<protein>
    <submittedName>
        <fullName evidence="3">Uncharacterized protein</fullName>
    </submittedName>
</protein>
<sequence length="126" mass="14148">MNPHRAHTILFVFFPPFSLRSALSTHAALLSPHADLIHTTHRLPPPARLRSPTHRARSLLRRRRRVEPSPLLLRLRCAGPGPLLRRRRRVGPGPLLRRRRRAGPALRSGCRRRPAVAGSGCGGRRG</sequence>
<name>A0A8T0MHB5_PANVG</name>
<dbReference type="AlphaFoldDB" id="A0A8T0MHB5"/>
<evidence type="ECO:0000256" key="2">
    <source>
        <dbReference type="SAM" id="SignalP"/>
    </source>
</evidence>